<dbReference type="Pfam" id="PF07729">
    <property type="entry name" value="FCD"/>
    <property type="match status" value="1"/>
</dbReference>
<protein>
    <submittedName>
        <fullName evidence="5">HTH-type transcriptional regulator LutR</fullName>
    </submittedName>
</protein>
<sequence>MNFQRVKNVRLYETIIQQVMGMIDKGELKPGDKFPSERQLIEQLGVSRSILREAFRVLESRGIVESRPGGGRYLRKISGSSLMNFTSMDLERDALLDVIEAREIIEIRVVSLAARRATEEDIEKLVDLDREFHGTGTSLQEYREKDRDMAFHLALAEASHNFVLKEVVAYLLTVSKDLREKTILDFDDWLELCRQHSDIVKAISERNEDEAVEKMKVHLRELRRYILKEKHFKNEG</sequence>
<dbReference type="RefSeq" id="WP_066353909.1">
    <property type="nucleotide sequence ID" value="NZ_LOED01000022.1"/>
</dbReference>
<evidence type="ECO:0000256" key="1">
    <source>
        <dbReference type="ARBA" id="ARBA00023015"/>
    </source>
</evidence>
<dbReference type="Proteomes" id="UP000070427">
    <property type="component" value="Unassembled WGS sequence"/>
</dbReference>
<dbReference type="Pfam" id="PF00392">
    <property type="entry name" value="GntR"/>
    <property type="match status" value="1"/>
</dbReference>
<dbReference type="EMBL" id="LOED01000022">
    <property type="protein sequence ID" value="KXG76049.1"/>
    <property type="molecule type" value="Genomic_DNA"/>
</dbReference>
<dbReference type="Gene3D" id="1.10.10.10">
    <property type="entry name" value="Winged helix-like DNA-binding domain superfamily/Winged helix DNA-binding domain"/>
    <property type="match status" value="1"/>
</dbReference>
<dbReference type="CDD" id="cd07377">
    <property type="entry name" value="WHTH_GntR"/>
    <property type="match status" value="1"/>
</dbReference>
<dbReference type="InterPro" id="IPR000524">
    <property type="entry name" value="Tscrpt_reg_HTH_GntR"/>
</dbReference>
<dbReference type="InterPro" id="IPR036388">
    <property type="entry name" value="WH-like_DNA-bd_sf"/>
</dbReference>
<dbReference type="SUPFAM" id="SSF46785">
    <property type="entry name" value="Winged helix' DNA-binding domain"/>
    <property type="match status" value="1"/>
</dbReference>
<evidence type="ECO:0000313" key="6">
    <source>
        <dbReference type="Proteomes" id="UP000070427"/>
    </source>
</evidence>
<keyword evidence="3" id="KW-0804">Transcription</keyword>
<dbReference type="SUPFAM" id="SSF48008">
    <property type="entry name" value="GntR ligand-binding domain-like"/>
    <property type="match status" value="1"/>
</dbReference>
<evidence type="ECO:0000256" key="3">
    <source>
        <dbReference type="ARBA" id="ARBA00023163"/>
    </source>
</evidence>
<evidence type="ECO:0000259" key="4">
    <source>
        <dbReference type="PROSITE" id="PS50949"/>
    </source>
</evidence>
<dbReference type="PANTHER" id="PTHR43537">
    <property type="entry name" value="TRANSCRIPTIONAL REGULATOR, GNTR FAMILY"/>
    <property type="match status" value="1"/>
</dbReference>
<feature type="domain" description="HTH gntR-type" evidence="4">
    <location>
        <begin position="9"/>
        <end position="77"/>
    </location>
</feature>
<dbReference type="AlphaFoldDB" id="A0A140L674"/>
<keyword evidence="6" id="KW-1185">Reference proteome</keyword>
<dbReference type="PANTHER" id="PTHR43537:SF5">
    <property type="entry name" value="UXU OPERON TRANSCRIPTIONAL REGULATOR"/>
    <property type="match status" value="1"/>
</dbReference>
<dbReference type="GO" id="GO:0003677">
    <property type="term" value="F:DNA binding"/>
    <property type="evidence" value="ECO:0007669"/>
    <property type="project" value="UniProtKB-KW"/>
</dbReference>
<dbReference type="OrthoDB" id="9799482at2"/>
<dbReference type="InParanoid" id="A0A140L674"/>
<organism evidence="5 6">
    <name type="scientific">Fervidicola ferrireducens</name>
    <dbReference type="NCBI Taxonomy" id="520764"/>
    <lineage>
        <taxon>Bacteria</taxon>
        <taxon>Bacillati</taxon>
        <taxon>Bacillota</taxon>
        <taxon>Clostridia</taxon>
        <taxon>Thermosediminibacterales</taxon>
        <taxon>Thermosediminibacteraceae</taxon>
        <taxon>Fervidicola</taxon>
    </lineage>
</organism>
<keyword evidence="2" id="KW-0238">DNA-binding</keyword>
<keyword evidence="1" id="KW-0805">Transcription regulation</keyword>
<dbReference type="InterPro" id="IPR008920">
    <property type="entry name" value="TF_FadR/GntR_C"/>
</dbReference>
<dbReference type="GO" id="GO:0003700">
    <property type="term" value="F:DNA-binding transcription factor activity"/>
    <property type="evidence" value="ECO:0007669"/>
    <property type="project" value="InterPro"/>
</dbReference>
<dbReference type="InterPro" id="IPR011711">
    <property type="entry name" value="GntR_C"/>
</dbReference>
<dbReference type="SMART" id="SM00895">
    <property type="entry name" value="FCD"/>
    <property type="match status" value="1"/>
</dbReference>
<dbReference type="PRINTS" id="PR00035">
    <property type="entry name" value="HTHGNTR"/>
</dbReference>
<name>A0A140L674_9FIRM</name>
<evidence type="ECO:0000256" key="2">
    <source>
        <dbReference type="ARBA" id="ARBA00023125"/>
    </source>
</evidence>
<accession>A0A140L674</accession>
<proteinExistence type="predicted"/>
<dbReference type="SMART" id="SM00345">
    <property type="entry name" value="HTH_GNTR"/>
    <property type="match status" value="1"/>
</dbReference>
<comment type="caution">
    <text evidence="5">The sequence shown here is derived from an EMBL/GenBank/DDBJ whole genome shotgun (WGS) entry which is preliminary data.</text>
</comment>
<evidence type="ECO:0000313" key="5">
    <source>
        <dbReference type="EMBL" id="KXG76049.1"/>
    </source>
</evidence>
<dbReference type="STRING" id="520764.AN618_17210"/>
<dbReference type="Gene3D" id="1.20.120.530">
    <property type="entry name" value="GntR ligand-binding domain-like"/>
    <property type="match status" value="1"/>
</dbReference>
<dbReference type="FunCoup" id="A0A140L674">
    <property type="interactions" value="86"/>
</dbReference>
<reference evidence="5 6" key="1">
    <citation type="submission" date="2015-12" db="EMBL/GenBank/DDBJ databases">
        <title>Draft genome sequnece of Fervidicola ferrireducens strain Y170.</title>
        <authorList>
            <person name="Patel B.K."/>
        </authorList>
    </citation>
    <scope>NUCLEOTIDE SEQUENCE [LARGE SCALE GENOMIC DNA]</scope>
    <source>
        <strain evidence="5 6">Y170</strain>
    </source>
</reference>
<dbReference type="InterPro" id="IPR036390">
    <property type="entry name" value="WH_DNA-bd_sf"/>
</dbReference>
<gene>
    <name evidence="5" type="primary">lutR</name>
    <name evidence="5" type="ORF">AN618_17210</name>
</gene>
<dbReference type="PROSITE" id="PS50949">
    <property type="entry name" value="HTH_GNTR"/>
    <property type="match status" value="1"/>
</dbReference>